<reference evidence="8 9" key="1">
    <citation type="submission" date="2013-12" db="EMBL/GenBank/DDBJ databases">
        <title>Draft genome of the parsitic nematode Ancylostoma duodenale.</title>
        <authorList>
            <person name="Mitreva M."/>
        </authorList>
    </citation>
    <scope>NUCLEOTIDE SEQUENCE [LARGE SCALE GENOMIC DNA]</scope>
    <source>
        <strain evidence="8 9">Zhejiang</strain>
    </source>
</reference>
<feature type="domain" description="Reverse transcriptase RNase H-like" evidence="7">
    <location>
        <begin position="3"/>
        <end position="62"/>
    </location>
</feature>
<evidence type="ECO:0000313" key="8">
    <source>
        <dbReference type="EMBL" id="KIH57565.1"/>
    </source>
</evidence>
<evidence type="ECO:0000313" key="9">
    <source>
        <dbReference type="Proteomes" id="UP000054047"/>
    </source>
</evidence>
<evidence type="ECO:0000256" key="6">
    <source>
        <dbReference type="ARBA" id="ARBA00022918"/>
    </source>
</evidence>
<protein>
    <recommendedName>
        <fullName evidence="7">Reverse transcriptase RNase H-like domain-containing protein</fullName>
    </recommendedName>
</protein>
<dbReference type="EMBL" id="KN734225">
    <property type="protein sequence ID" value="KIH57565.1"/>
    <property type="molecule type" value="Genomic_DNA"/>
</dbReference>
<evidence type="ECO:0000259" key="7">
    <source>
        <dbReference type="Pfam" id="PF17917"/>
    </source>
</evidence>
<evidence type="ECO:0000256" key="2">
    <source>
        <dbReference type="ARBA" id="ARBA00022695"/>
    </source>
</evidence>
<dbReference type="InterPro" id="IPR041373">
    <property type="entry name" value="RT_RNaseH"/>
</dbReference>
<keyword evidence="6" id="KW-0695">RNA-directed DNA polymerase</keyword>
<accession>A0A0C2G9A7</accession>
<dbReference type="PANTHER" id="PTHR37984:SF5">
    <property type="entry name" value="PROTEIN NYNRIN-LIKE"/>
    <property type="match status" value="1"/>
</dbReference>
<name>A0A0C2G9A7_9BILA</name>
<proteinExistence type="predicted"/>
<dbReference type="GO" id="GO:0003964">
    <property type="term" value="F:RNA-directed DNA polymerase activity"/>
    <property type="evidence" value="ECO:0007669"/>
    <property type="project" value="UniProtKB-KW"/>
</dbReference>
<evidence type="ECO:0000256" key="5">
    <source>
        <dbReference type="ARBA" id="ARBA00022801"/>
    </source>
</evidence>
<dbReference type="PANTHER" id="PTHR37984">
    <property type="entry name" value="PROTEIN CBG26694"/>
    <property type="match status" value="1"/>
</dbReference>
<evidence type="ECO:0000256" key="3">
    <source>
        <dbReference type="ARBA" id="ARBA00022722"/>
    </source>
</evidence>
<dbReference type="GO" id="GO:0016787">
    <property type="term" value="F:hydrolase activity"/>
    <property type="evidence" value="ECO:0007669"/>
    <property type="project" value="UniProtKB-KW"/>
</dbReference>
<dbReference type="SUPFAM" id="SSF56672">
    <property type="entry name" value="DNA/RNA polymerases"/>
    <property type="match status" value="1"/>
</dbReference>
<keyword evidence="2" id="KW-0548">Nucleotidyltransferase</keyword>
<evidence type="ECO:0000256" key="1">
    <source>
        <dbReference type="ARBA" id="ARBA00022679"/>
    </source>
</evidence>
<dbReference type="InterPro" id="IPR043502">
    <property type="entry name" value="DNA/RNA_pol_sf"/>
</dbReference>
<dbReference type="AlphaFoldDB" id="A0A0C2G9A7"/>
<keyword evidence="3" id="KW-0540">Nuclease</keyword>
<keyword evidence="4" id="KW-0255">Endonuclease</keyword>
<keyword evidence="5" id="KW-0378">Hydrolase</keyword>
<sequence length="105" mass="12148">MEDPIYCACCAVTAAKRNYGKVEKESLALVYAVQKFHCYLHGRKFKLLMDHKPLLTISKISKGLKQRNTISADVIVPIRLEMVMKSLNWKNKARKIYEDHIIPEL</sequence>
<keyword evidence="9" id="KW-1185">Reference proteome</keyword>
<dbReference type="Pfam" id="PF17917">
    <property type="entry name" value="RT_RNaseH"/>
    <property type="match status" value="1"/>
</dbReference>
<keyword evidence="1" id="KW-0808">Transferase</keyword>
<dbReference type="OrthoDB" id="5850908at2759"/>
<evidence type="ECO:0000256" key="4">
    <source>
        <dbReference type="ARBA" id="ARBA00022759"/>
    </source>
</evidence>
<gene>
    <name evidence="8" type="ORF">ANCDUO_12241</name>
</gene>
<dbReference type="InterPro" id="IPR050951">
    <property type="entry name" value="Retrovirus_Pol_polyprotein"/>
</dbReference>
<dbReference type="Proteomes" id="UP000054047">
    <property type="component" value="Unassembled WGS sequence"/>
</dbReference>
<organism evidence="8 9">
    <name type="scientific">Ancylostoma duodenale</name>
    <dbReference type="NCBI Taxonomy" id="51022"/>
    <lineage>
        <taxon>Eukaryota</taxon>
        <taxon>Metazoa</taxon>
        <taxon>Ecdysozoa</taxon>
        <taxon>Nematoda</taxon>
        <taxon>Chromadorea</taxon>
        <taxon>Rhabditida</taxon>
        <taxon>Rhabditina</taxon>
        <taxon>Rhabditomorpha</taxon>
        <taxon>Strongyloidea</taxon>
        <taxon>Ancylostomatidae</taxon>
        <taxon>Ancylostomatinae</taxon>
        <taxon>Ancylostoma</taxon>
    </lineage>
</organism>
<dbReference type="GO" id="GO:0004519">
    <property type="term" value="F:endonuclease activity"/>
    <property type="evidence" value="ECO:0007669"/>
    <property type="project" value="UniProtKB-KW"/>
</dbReference>